<evidence type="ECO:0000256" key="1">
    <source>
        <dbReference type="ARBA" id="ARBA00005179"/>
    </source>
</evidence>
<name>A0AAE3VIR3_9BACT</name>
<dbReference type="Pfam" id="PF13249">
    <property type="entry name" value="SQHop_cyclase_N"/>
    <property type="match status" value="1"/>
</dbReference>
<dbReference type="Pfam" id="PF13243">
    <property type="entry name" value="SQHop_cyclase_C"/>
    <property type="match status" value="1"/>
</dbReference>
<evidence type="ECO:0000259" key="3">
    <source>
        <dbReference type="Pfam" id="PF13249"/>
    </source>
</evidence>
<sequence length="591" mass="63296">MTHSASIHELRDELRDYRQHWQEKLLVRRGDDGAWHSVLSSSAVSTATAVVALCRKAPERHGALIGRARAWLAQTQLGDGGWGDSPESPANVTATLLAYAALHNAPAQADAAQRAAQWLTAQLGGVTPAAIRAGILAKYGRDRTFSVPILALCAASGLFGSGRAAWSGIPRLPFELAVLPQRLLSVMNVQVVSYAIPALIAVGLAQHEACHGGLTWQLRRPSIAPALRVLAAKQPASGGFLEAAPLTAFCLLCLCAAGRGGHPVAAAAENFLERTCRDDGSWPIDSNLDQWVTALAGRALAGVLPEAERQALAELIRQRQFADVHPFTAARPGGWGWTPLSGAVPDADDSAAALIALHDFVAAGGGPLAPVVVRGCEWLLALQNRDGGIPTFCRGWGKLPFDRSCPDLSAHAYRALSCWQDALPVALRRRVARSRGRLLTYLSAQQGADGSFVPLWFGDQQADDLLAPVYGTAVVLEHLVGMDSAMTTRARDYLLQTQGADGGWGTAQGTHTKLIFTARALAALAGSPGCDEALCRGVAYLRPYLQERQPLPVEPVGLYFSQLWYSEELYPLVFLVRALEQLHARACRRDL</sequence>
<gene>
    <name evidence="4" type="ORF">J3R75_003258</name>
</gene>
<keyword evidence="4" id="KW-0413">Isomerase</keyword>
<feature type="domain" description="Squalene cyclase N-terminal" evidence="3">
    <location>
        <begin position="22"/>
        <end position="184"/>
    </location>
</feature>
<dbReference type="RefSeq" id="WP_307263521.1">
    <property type="nucleotide sequence ID" value="NZ_JAUSVL010000001.1"/>
</dbReference>
<dbReference type="AlphaFoldDB" id="A0AAE3VIR3"/>
<protein>
    <submittedName>
        <fullName evidence="4">Squalene-hopene/tetraprenyl-beta-curcumene cyclase</fullName>
        <ecNumber evidence="4">4.2.1.129</ecNumber>
        <ecNumber evidence="4">5.4.99.17</ecNumber>
    </submittedName>
</protein>
<dbReference type="Proteomes" id="UP001238163">
    <property type="component" value="Unassembled WGS sequence"/>
</dbReference>
<keyword evidence="4" id="KW-0456">Lyase</keyword>
<dbReference type="Gene3D" id="1.50.10.20">
    <property type="match status" value="2"/>
</dbReference>
<dbReference type="EMBL" id="JAUSVL010000001">
    <property type="protein sequence ID" value="MDQ0291151.1"/>
    <property type="molecule type" value="Genomic_DNA"/>
</dbReference>
<accession>A0AAE3VIR3</accession>
<dbReference type="InterPro" id="IPR032697">
    <property type="entry name" value="SQ_cyclase_N"/>
</dbReference>
<dbReference type="GO" id="GO:0016829">
    <property type="term" value="F:lyase activity"/>
    <property type="evidence" value="ECO:0007669"/>
    <property type="project" value="UniProtKB-KW"/>
</dbReference>
<keyword evidence="5" id="KW-1185">Reference proteome</keyword>
<reference evidence="4" key="1">
    <citation type="submission" date="2023-07" db="EMBL/GenBank/DDBJ databases">
        <title>Genomic Encyclopedia of Type Strains, Phase IV (KMG-IV): sequencing the most valuable type-strain genomes for metagenomic binning, comparative biology and taxonomic classification.</title>
        <authorList>
            <person name="Goeker M."/>
        </authorList>
    </citation>
    <scope>NUCLEOTIDE SEQUENCE</scope>
    <source>
        <strain evidence="4">DSM 24202</strain>
    </source>
</reference>
<dbReference type="SUPFAM" id="SSF48239">
    <property type="entry name" value="Terpenoid cyclases/Protein prenyltransferases"/>
    <property type="match status" value="2"/>
</dbReference>
<comment type="caution">
    <text evidence="4">The sequence shown here is derived from an EMBL/GenBank/DDBJ whole genome shotgun (WGS) entry which is preliminary data.</text>
</comment>
<dbReference type="EC" id="5.4.99.17" evidence="4"/>
<organism evidence="4 5">
    <name type="scientific">Oligosphaera ethanolica</name>
    <dbReference type="NCBI Taxonomy" id="760260"/>
    <lineage>
        <taxon>Bacteria</taxon>
        <taxon>Pseudomonadati</taxon>
        <taxon>Lentisphaerota</taxon>
        <taxon>Oligosphaeria</taxon>
        <taxon>Oligosphaerales</taxon>
        <taxon>Oligosphaeraceae</taxon>
        <taxon>Oligosphaera</taxon>
    </lineage>
</organism>
<evidence type="ECO:0000313" key="4">
    <source>
        <dbReference type="EMBL" id="MDQ0291151.1"/>
    </source>
</evidence>
<proteinExistence type="predicted"/>
<dbReference type="InterPro" id="IPR032696">
    <property type="entry name" value="SQ_cyclase_C"/>
</dbReference>
<dbReference type="InterPro" id="IPR008930">
    <property type="entry name" value="Terpenoid_cyclase/PrenylTrfase"/>
</dbReference>
<dbReference type="GO" id="GO:0051007">
    <property type="term" value="F:squalene-hopene cyclase activity"/>
    <property type="evidence" value="ECO:0007669"/>
    <property type="project" value="UniProtKB-EC"/>
</dbReference>
<comment type="pathway">
    <text evidence="1">Secondary metabolite biosynthesis.</text>
</comment>
<evidence type="ECO:0000259" key="2">
    <source>
        <dbReference type="Pfam" id="PF13243"/>
    </source>
</evidence>
<dbReference type="EC" id="4.2.1.129" evidence="4"/>
<evidence type="ECO:0000313" key="5">
    <source>
        <dbReference type="Proteomes" id="UP001238163"/>
    </source>
</evidence>
<feature type="domain" description="Squalene cyclase C-terminal" evidence="2">
    <location>
        <begin position="329"/>
        <end position="511"/>
    </location>
</feature>